<proteinExistence type="predicted"/>
<feature type="domain" description="Peptidase M28" evidence="23">
    <location>
        <begin position="288"/>
        <end position="506"/>
    </location>
</feature>
<dbReference type="GO" id="GO:0006508">
    <property type="term" value="P:proteolysis"/>
    <property type="evidence" value="ECO:0007669"/>
    <property type="project" value="UniProtKB-KW"/>
</dbReference>
<gene>
    <name evidence="24" type="ORF">B7Y86_02295</name>
</gene>
<dbReference type="Pfam" id="PF04389">
    <property type="entry name" value="Peptidase_M28"/>
    <property type="match status" value="1"/>
</dbReference>
<evidence type="ECO:0000256" key="2">
    <source>
        <dbReference type="ARBA" id="ARBA00004371"/>
    </source>
</evidence>
<evidence type="ECO:0000256" key="7">
    <source>
        <dbReference type="ARBA" id="ARBA00022645"/>
    </source>
</evidence>
<evidence type="ECO:0000256" key="19">
    <source>
        <dbReference type="ARBA" id="ARBA00025833"/>
    </source>
</evidence>
<dbReference type="GO" id="GO:0070573">
    <property type="term" value="F:metallodipeptidase activity"/>
    <property type="evidence" value="ECO:0007669"/>
    <property type="project" value="InterPro"/>
</dbReference>
<evidence type="ECO:0000256" key="12">
    <source>
        <dbReference type="ARBA" id="ARBA00022824"/>
    </source>
</evidence>
<evidence type="ECO:0000256" key="14">
    <source>
        <dbReference type="ARBA" id="ARBA00023034"/>
    </source>
</evidence>
<dbReference type="GO" id="GO:0046872">
    <property type="term" value="F:metal ion binding"/>
    <property type="evidence" value="ECO:0007669"/>
    <property type="project" value="UniProtKB-KW"/>
</dbReference>
<keyword evidence="13" id="KW-0862">Zinc</keyword>
<evidence type="ECO:0000256" key="15">
    <source>
        <dbReference type="ARBA" id="ARBA00023049"/>
    </source>
</evidence>
<evidence type="ECO:0000256" key="18">
    <source>
        <dbReference type="ARBA" id="ARBA00023228"/>
    </source>
</evidence>
<dbReference type="InterPro" id="IPR039866">
    <property type="entry name" value="CPQ"/>
</dbReference>
<feature type="region of interest" description="Disordered" evidence="21">
    <location>
        <begin position="516"/>
        <end position="539"/>
    </location>
</feature>
<keyword evidence="17" id="KW-0325">Glycoprotein</keyword>
<comment type="caution">
    <text evidence="24">The sequence shown here is derived from an EMBL/GenBank/DDBJ whole genome shotgun (WGS) entry which is preliminary data.</text>
</comment>
<feature type="chain" id="PRO_5011994086" description="Carboxypeptidase Q" evidence="22">
    <location>
        <begin position="25"/>
        <end position="539"/>
    </location>
</feature>
<reference evidence="24 25" key="1">
    <citation type="submission" date="2017-03" db="EMBL/GenBank/DDBJ databases">
        <title>Lifting the veil on microbial sulfur biogeochemistry in mining wastewaters.</title>
        <authorList>
            <person name="Kantor R.S."/>
            <person name="Colenbrander Nelson T."/>
            <person name="Marshall S."/>
            <person name="Bennett D."/>
            <person name="Apte S."/>
            <person name="Camacho D."/>
            <person name="Thomas B.C."/>
            <person name="Warren L.A."/>
            <person name="Banfield J.F."/>
        </authorList>
    </citation>
    <scope>NUCLEOTIDE SEQUENCE [LARGE SCALE GENOMIC DNA]</scope>
    <source>
        <strain evidence="24">32-68-21</strain>
    </source>
</reference>
<dbReference type="Proteomes" id="UP000216147">
    <property type="component" value="Unassembled WGS sequence"/>
</dbReference>
<evidence type="ECO:0000256" key="11">
    <source>
        <dbReference type="ARBA" id="ARBA00022801"/>
    </source>
</evidence>
<evidence type="ECO:0000256" key="21">
    <source>
        <dbReference type="SAM" id="MobiDB-lite"/>
    </source>
</evidence>
<feature type="region of interest" description="Disordered" evidence="21">
    <location>
        <begin position="375"/>
        <end position="395"/>
    </location>
</feature>
<evidence type="ECO:0000256" key="8">
    <source>
        <dbReference type="ARBA" id="ARBA00022670"/>
    </source>
</evidence>
<dbReference type="GO" id="GO:0005576">
    <property type="term" value="C:extracellular region"/>
    <property type="evidence" value="ECO:0007669"/>
    <property type="project" value="UniProtKB-SubCell"/>
</dbReference>
<dbReference type="Gene3D" id="3.40.630.10">
    <property type="entry name" value="Zn peptidases"/>
    <property type="match status" value="2"/>
</dbReference>
<dbReference type="PANTHER" id="PTHR12053:SF3">
    <property type="entry name" value="CARBOXYPEPTIDASE Q"/>
    <property type="match status" value="1"/>
</dbReference>
<keyword evidence="8" id="KW-0645">Protease</keyword>
<keyword evidence="10 22" id="KW-0732">Signal</keyword>
<evidence type="ECO:0000256" key="3">
    <source>
        <dbReference type="ARBA" id="ARBA00004555"/>
    </source>
</evidence>
<evidence type="ECO:0000256" key="6">
    <source>
        <dbReference type="ARBA" id="ARBA00022525"/>
    </source>
</evidence>
<keyword evidence="9" id="KW-0479">Metal-binding</keyword>
<keyword evidence="18" id="KW-0458">Lysosome</keyword>
<dbReference type="GO" id="GO:0004180">
    <property type="term" value="F:carboxypeptidase activity"/>
    <property type="evidence" value="ECO:0007669"/>
    <property type="project" value="UniProtKB-KW"/>
</dbReference>
<evidence type="ECO:0000256" key="5">
    <source>
        <dbReference type="ARBA" id="ARBA00014116"/>
    </source>
</evidence>
<dbReference type="AlphaFoldDB" id="A0A258HPL9"/>
<evidence type="ECO:0000256" key="17">
    <source>
        <dbReference type="ARBA" id="ARBA00023180"/>
    </source>
</evidence>
<name>A0A258HPL9_9CAUL</name>
<evidence type="ECO:0000256" key="13">
    <source>
        <dbReference type="ARBA" id="ARBA00022833"/>
    </source>
</evidence>
<protein>
    <recommendedName>
        <fullName evidence="5">Carboxypeptidase Q</fullName>
    </recommendedName>
    <alternativeName>
        <fullName evidence="20">Plasma glutamate carboxypeptidase</fullName>
    </alternativeName>
</protein>
<evidence type="ECO:0000256" key="22">
    <source>
        <dbReference type="SAM" id="SignalP"/>
    </source>
</evidence>
<keyword evidence="16" id="KW-0865">Zymogen</keyword>
<evidence type="ECO:0000256" key="1">
    <source>
        <dbReference type="ARBA" id="ARBA00004240"/>
    </source>
</evidence>
<comment type="subcellular location">
    <subcellularLocation>
        <location evidence="1">Endoplasmic reticulum</location>
    </subcellularLocation>
    <subcellularLocation>
        <location evidence="3">Golgi apparatus</location>
    </subcellularLocation>
    <subcellularLocation>
        <location evidence="2">Lysosome</location>
    </subcellularLocation>
    <subcellularLocation>
        <location evidence="4">Secreted</location>
    </subcellularLocation>
</comment>
<organism evidence="24 25">
    <name type="scientific">Brevundimonas subvibrioides</name>
    <dbReference type="NCBI Taxonomy" id="74313"/>
    <lineage>
        <taxon>Bacteria</taxon>
        <taxon>Pseudomonadati</taxon>
        <taxon>Pseudomonadota</taxon>
        <taxon>Alphaproteobacteria</taxon>
        <taxon>Caulobacterales</taxon>
        <taxon>Caulobacteraceae</taxon>
        <taxon>Brevundimonas</taxon>
    </lineage>
</organism>
<feature type="compositionally biased region" description="Pro residues" evidence="21">
    <location>
        <begin position="519"/>
        <end position="530"/>
    </location>
</feature>
<sequence length="539" mass="58620">MSRLLILLASAALAAPLAAAPASAQSIDRVAVNGILDQGLNHSQVMQTAAHLTDNIGGRLTNSPAMREAETWTQQQFRDWGLSNVRTEGFEFGRGWSIVRSSARMTEPRVIDLRGIPIAWTPGTDGTISAGVVVAPMTRVADFERFRGQLRGKIVMVTQPNTGSEPAEAPFRRLTDEQLRSGNVYVQPQYSPAAIERQLDAPNFAIALDDFLAGEGALALVRMSARDGGLLHGTGSGFRVGQTPRVPGMELAAEDYRRLARLARTDTPPTLELMSEVEFHDDDVNAYNVLADIPGTDRSGEYVMAGAHLDSWVASDGASDNAAGSAVVMEAARILMQLGVRPKRTIRFALWNGEEQGLWGSLAYVDQHLATRAPSTDPRLAGQPNNRTWRNRWPIQPREGHGDLTAYFNIDNGSGRIRGINAEGNVAAAPIFQEWLAPFASLGASTVSLRTAGGTDHVYMQSVGIPGYQFIQDPLDYDSRIHHTSVDSYDHLKPDDLRQAAVILASFLLNAANRDQPLPRMPIPTQPSPSDPFEYLPAE</sequence>
<dbReference type="GO" id="GO:0005764">
    <property type="term" value="C:lysosome"/>
    <property type="evidence" value="ECO:0007669"/>
    <property type="project" value="UniProtKB-SubCell"/>
</dbReference>
<keyword evidence="6" id="KW-0964">Secreted</keyword>
<dbReference type="SUPFAM" id="SSF53187">
    <property type="entry name" value="Zn-dependent exopeptidases"/>
    <property type="match status" value="1"/>
</dbReference>
<keyword evidence="7" id="KW-0121">Carboxypeptidase</keyword>
<evidence type="ECO:0000313" key="24">
    <source>
        <dbReference type="EMBL" id="OYX58537.1"/>
    </source>
</evidence>
<evidence type="ECO:0000256" key="4">
    <source>
        <dbReference type="ARBA" id="ARBA00004613"/>
    </source>
</evidence>
<dbReference type="EMBL" id="NCEQ01000002">
    <property type="protein sequence ID" value="OYX58537.1"/>
    <property type="molecule type" value="Genomic_DNA"/>
</dbReference>
<keyword evidence="12" id="KW-0256">Endoplasmic reticulum</keyword>
<evidence type="ECO:0000256" key="9">
    <source>
        <dbReference type="ARBA" id="ARBA00022723"/>
    </source>
</evidence>
<comment type="subunit">
    <text evidence="19">Homodimer. The monomeric form is inactive while the homodimer is active.</text>
</comment>
<feature type="signal peptide" evidence="22">
    <location>
        <begin position="1"/>
        <end position="24"/>
    </location>
</feature>
<keyword evidence="14" id="KW-0333">Golgi apparatus</keyword>
<evidence type="ECO:0000256" key="16">
    <source>
        <dbReference type="ARBA" id="ARBA00023145"/>
    </source>
</evidence>
<evidence type="ECO:0000313" key="25">
    <source>
        <dbReference type="Proteomes" id="UP000216147"/>
    </source>
</evidence>
<evidence type="ECO:0000256" key="20">
    <source>
        <dbReference type="ARBA" id="ARBA00033328"/>
    </source>
</evidence>
<accession>A0A258HPL9</accession>
<evidence type="ECO:0000256" key="10">
    <source>
        <dbReference type="ARBA" id="ARBA00022729"/>
    </source>
</evidence>
<evidence type="ECO:0000259" key="23">
    <source>
        <dbReference type="Pfam" id="PF04389"/>
    </source>
</evidence>
<dbReference type="InterPro" id="IPR007484">
    <property type="entry name" value="Peptidase_M28"/>
</dbReference>
<keyword evidence="15" id="KW-0482">Metalloprotease</keyword>
<dbReference type="PANTHER" id="PTHR12053">
    <property type="entry name" value="PROTEASE FAMILY M28 PLASMA GLUTAMATE CARBOXYPEPTIDASE-RELATED"/>
    <property type="match status" value="1"/>
</dbReference>
<keyword evidence="11" id="KW-0378">Hydrolase</keyword>